<protein>
    <submittedName>
        <fullName evidence="2">Uncharacterized protein</fullName>
    </submittedName>
</protein>
<keyword evidence="1" id="KW-1133">Transmembrane helix</keyword>
<organism evidence="2">
    <name type="scientific">hydrothermal vent metagenome</name>
    <dbReference type="NCBI Taxonomy" id="652676"/>
    <lineage>
        <taxon>unclassified sequences</taxon>
        <taxon>metagenomes</taxon>
        <taxon>ecological metagenomes</taxon>
    </lineage>
</organism>
<accession>A0A3B1CLB6</accession>
<proteinExistence type="predicted"/>
<sequence length="44" mass="5035">MSIDYKEVINQDQVHKAEPGYKTAFYVVCIISVLYLAIIMVATR</sequence>
<keyword evidence="1" id="KW-0472">Membrane</keyword>
<dbReference type="AlphaFoldDB" id="A0A3B1CLB6"/>
<keyword evidence="1" id="KW-0812">Transmembrane</keyword>
<evidence type="ECO:0000313" key="2">
    <source>
        <dbReference type="EMBL" id="VAX25513.1"/>
    </source>
</evidence>
<reference evidence="2" key="1">
    <citation type="submission" date="2018-06" db="EMBL/GenBank/DDBJ databases">
        <authorList>
            <person name="Zhirakovskaya E."/>
        </authorList>
    </citation>
    <scope>NUCLEOTIDE SEQUENCE</scope>
</reference>
<name>A0A3B1CLB6_9ZZZZ</name>
<gene>
    <name evidence="2" type="ORF">MNBD_NITROSPINAE02-1188</name>
</gene>
<dbReference type="EMBL" id="UOGE01000106">
    <property type="protein sequence ID" value="VAX25513.1"/>
    <property type="molecule type" value="Genomic_DNA"/>
</dbReference>
<feature type="transmembrane region" description="Helical" evidence="1">
    <location>
        <begin position="24"/>
        <end position="43"/>
    </location>
</feature>
<evidence type="ECO:0000256" key="1">
    <source>
        <dbReference type="SAM" id="Phobius"/>
    </source>
</evidence>